<sequence>MSSRDRSDPDLATLVEELRDTLDELQVTVERDRGGPPAPAGPRELLRFTESYTIPTLISVLEASIRALELLRATLRLVDGRPIDSTRRETTSDAARRVESAGRATLDRVDAALSELTTALEGEPPAGEARDLLAEARSLRDEVDARLRTGAPDESAARRRAETDRRDRHDRRRTDRADRDGAHEIPVRAESEPTPEAEDVDPPTTDDGPAVDVDAELESIREAVADERERSAAWRPGGESAERDDGAGEDDSED</sequence>
<keyword evidence="3" id="KW-1185">Reference proteome</keyword>
<dbReference type="AlphaFoldDB" id="A0A9E7R514"/>
<dbReference type="EMBL" id="CP104003">
    <property type="protein sequence ID" value="UWM55702.1"/>
    <property type="molecule type" value="Genomic_DNA"/>
</dbReference>
<dbReference type="RefSeq" id="WP_260594813.1">
    <property type="nucleotide sequence ID" value="NZ_CP104003.1"/>
</dbReference>
<dbReference type="Pfam" id="PF24414">
    <property type="entry name" value="DUF7547"/>
    <property type="match status" value="1"/>
</dbReference>
<dbReference type="GeneID" id="74941817"/>
<feature type="compositionally biased region" description="Basic and acidic residues" evidence="1">
    <location>
        <begin position="155"/>
        <end position="191"/>
    </location>
</feature>
<evidence type="ECO:0000313" key="2">
    <source>
        <dbReference type="EMBL" id="UWM55702.1"/>
    </source>
</evidence>
<reference evidence="2" key="1">
    <citation type="submission" date="2022-09" db="EMBL/GenBank/DDBJ databases">
        <title>Diverse halophilic archaea isolated from saline environments.</title>
        <authorList>
            <person name="Cui H.-L."/>
        </authorList>
    </citation>
    <scope>NUCLEOTIDE SEQUENCE</scope>
    <source>
        <strain evidence="2">ZS-35-S2</strain>
    </source>
</reference>
<feature type="compositionally biased region" description="Basic and acidic residues" evidence="1">
    <location>
        <begin position="218"/>
        <end position="232"/>
    </location>
</feature>
<protein>
    <submittedName>
        <fullName evidence="2">Uncharacterized protein</fullName>
    </submittedName>
</protein>
<evidence type="ECO:0000313" key="3">
    <source>
        <dbReference type="Proteomes" id="UP001057580"/>
    </source>
</evidence>
<organism evidence="2 3">
    <name type="scientific">Salinirubellus salinus</name>
    <dbReference type="NCBI Taxonomy" id="1364945"/>
    <lineage>
        <taxon>Archaea</taxon>
        <taxon>Methanobacteriati</taxon>
        <taxon>Methanobacteriota</taxon>
        <taxon>Stenosarchaea group</taxon>
        <taxon>Halobacteria</taxon>
        <taxon>Halobacteriales</taxon>
        <taxon>Natronomonadaceae</taxon>
        <taxon>Salinirubellus</taxon>
    </lineage>
</organism>
<dbReference type="KEGG" id="ssai:N0B31_05305"/>
<feature type="region of interest" description="Disordered" evidence="1">
    <location>
        <begin position="143"/>
        <end position="254"/>
    </location>
</feature>
<accession>A0A9E7R514</accession>
<evidence type="ECO:0000256" key="1">
    <source>
        <dbReference type="SAM" id="MobiDB-lite"/>
    </source>
</evidence>
<gene>
    <name evidence="2" type="ORF">N0B31_05305</name>
</gene>
<dbReference type="Proteomes" id="UP001057580">
    <property type="component" value="Chromosome"/>
</dbReference>
<proteinExistence type="predicted"/>
<name>A0A9E7R514_9EURY</name>
<dbReference type="InterPro" id="IPR055969">
    <property type="entry name" value="DUF7547"/>
</dbReference>